<gene>
    <name evidence="2" type="ORF">SAMN05216551_106181</name>
</gene>
<accession>A0A1H2PR42</accession>
<dbReference type="Pfam" id="PF13683">
    <property type="entry name" value="rve_3"/>
    <property type="match status" value="1"/>
</dbReference>
<dbReference type="GO" id="GO:0015074">
    <property type="term" value="P:DNA integration"/>
    <property type="evidence" value="ECO:0007669"/>
    <property type="project" value="InterPro"/>
</dbReference>
<dbReference type="EMBL" id="FNLO01000006">
    <property type="protein sequence ID" value="SDV48935.1"/>
    <property type="molecule type" value="Genomic_DNA"/>
</dbReference>
<dbReference type="STRING" id="1770053.SAMN05216551_106181"/>
<dbReference type="PROSITE" id="PS50994">
    <property type="entry name" value="INTEGRASE"/>
    <property type="match status" value="1"/>
</dbReference>
<dbReference type="PANTHER" id="PTHR47515">
    <property type="entry name" value="LOW CALCIUM RESPONSE LOCUS PROTEIN T"/>
    <property type="match status" value="1"/>
</dbReference>
<dbReference type="PANTHER" id="PTHR47515:SF1">
    <property type="entry name" value="BLR2054 PROTEIN"/>
    <property type="match status" value="1"/>
</dbReference>
<feature type="domain" description="Integrase catalytic" evidence="1">
    <location>
        <begin position="1"/>
        <end position="152"/>
    </location>
</feature>
<dbReference type="SUPFAM" id="SSF53098">
    <property type="entry name" value="Ribonuclease H-like"/>
    <property type="match status" value="1"/>
</dbReference>
<reference evidence="3" key="1">
    <citation type="submission" date="2016-09" db="EMBL/GenBank/DDBJ databases">
        <authorList>
            <person name="Varghese N."/>
            <person name="Submissions S."/>
        </authorList>
    </citation>
    <scope>NUCLEOTIDE SEQUENCE [LARGE SCALE GENOMIC DNA]</scope>
    <source>
        <strain evidence="3">JS23</strain>
    </source>
</reference>
<dbReference type="InterPro" id="IPR012337">
    <property type="entry name" value="RNaseH-like_sf"/>
</dbReference>
<dbReference type="GO" id="GO:0003676">
    <property type="term" value="F:nucleic acid binding"/>
    <property type="evidence" value="ECO:0007669"/>
    <property type="project" value="InterPro"/>
</dbReference>
<dbReference type="InterPro" id="IPR036397">
    <property type="entry name" value="RNaseH_sf"/>
</dbReference>
<name>A0A1H2PR42_9BURK</name>
<evidence type="ECO:0000313" key="3">
    <source>
        <dbReference type="Proteomes" id="UP000243719"/>
    </source>
</evidence>
<keyword evidence="3" id="KW-1185">Reference proteome</keyword>
<evidence type="ECO:0000313" key="2">
    <source>
        <dbReference type="EMBL" id="SDV48935.1"/>
    </source>
</evidence>
<dbReference type="Proteomes" id="UP000243719">
    <property type="component" value="Unassembled WGS sequence"/>
</dbReference>
<dbReference type="AlphaFoldDB" id="A0A1H2PR42"/>
<dbReference type="Gene3D" id="3.30.420.10">
    <property type="entry name" value="Ribonuclease H-like superfamily/Ribonuclease H"/>
    <property type="match status" value="1"/>
</dbReference>
<proteinExistence type="predicted"/>
<evidence type="ECO:0000259" key="1">
    <source>
        <dbReference type="PROSITE" id="PS50994"/>
    </source>
</evidence>
<organism evidence="2 3">
    <name type="scientific">Chitinasiproducens palmae</name>
    <dbReference type="NCBI Taxonomy" id="1770053"/>
    <lineage>
        <taxon>Bacteria</taxon>
        <taxon>Pseudomonadati</taxon>
        <taxon>Pseudomonadota</taxon>
        <taxon>Betaproteobacteria</taxon>
        <taxon>Burkholderiales</taxon>
        <taxon>Burkholderiaceae</taxon>
        <taxon>Chitinasiproducens</taxon>
    </lineage>
</organism>
<dbReference type="InterPro" id="IPR001584">
    <property type="entry name" value="Integrase_cat-core"/>
</dbReference>
<protein>
    <submittedName>
        <fullName evidence="2">Putative transposase</fullName>
    </submittedName>
</protein>
<sequence>MDFVADALFDGRKLRALTVVDNFTRESLAIDVGHSLKGDDVVRVLNDIVAWRGLPCTIKMDNGSELISKVMDKWAYENNVELDFSRPGKPTDNAKCESFNGRLRQECLNAHWFLSLDDAKSKIEAWRRVYNECRPHSALQWATPAEFARQARETALSEVTAKPVFSTSERD</sequence>